<dbReference type="PROSITE" id="PS50216">
    <property type="entry name" value="DHHC"/>
    <property type="match status" value="1"/>
</dbReference>
<accession>A0A816GV67</accession>
<dbReference type="InterPro" id="IPR039859">
    <property type="entry name" value="PFA4/ZDH16/20/ERF2-like"/>
</dbReference>
<dbReference type="Pfam" id="PF01529">
    <property type="entry name" value="DHHC"/>
    <property type="match status" value="1"/>
</dbReference>
<feature type="transmembrane region" description="Helical" evidence="7">
    <location>
        <begin position="190"/>
        <end position="211"/>
    </location>
</feature>
<dbReference type="Proteomes" id="UP000663866">
    <property type="component" value="Unassembled WGS sequence"/>
</dbReference>
<organism evidence="10 16">
    <name type="scientific">Rotaria magnacalcarata</name>
    <dbReference type="NCBI Taxonomy" id="392030"/>
    <lineage>
        <taxon>Eukaryota</taxon>
        <taxon>Metazoa</taxon>
        <taxon>Spiralia</taxon>
        <taxon>Gnathifera</taxon>
        <taxon>Rotifera</taxon>
        <taxon>Eurotatoria</taxon>
        <taxon>Bdelloidea</taxon>
        <taxon>Philodinida</taxon>
        <taxon>Philodinidae</taxon>
        <taxon>Rotaria</taxon>
    </lineage>
</organism>
<keyword evidence="17" id="KW-1185">Reference proteome</keyword>
<dbReference type="GO" id="GO:0019706">
    <property type="term" value="F:protein-cysteine S-palmitoyltransferase activity"/>
    <property type="evidence" value="ECO:0007669"/>
    <property type="project" value="UniProtKB-EC"/>
</dbReference>
<keyword evidence="6 7" id="KW-0012">Acyltransferase</keyword>
<dbReference type="EMBL" id="CAJNOW010020345">
    <property type="protein sequence ID" value="CAF1678698.1"/>
    <property type="molecule type" value="Genomic_DNA"/>
</dbReference>
<evidence type="ECO:0000256" key="5">
    <source>
        <dbReference type="ARBA" id="ARBA00023136"/>
    </source>
</evidence>
<protein>
    <recommendedName>
        <fullName evidence="7">Palmitoyltransferase</fullName>
        <ecNumber evidence="7">2.3.1.225</ecNumber>
    </recommendedName>
</protein>
<evidence type="ECO:0000256" key="6">
    <source>
        <dbReference type="ARBA" id="ARBA00023315"/>
    </source>
</evidence>
<evidence type="ECO:0000313" key="16">
    <source>
        <dbReference type="Proteomes" id="UP000663834"/>
    </source>
</evidence>
<evidence type="ECO:0000256" key="2">
    <source>
        <dbReference type="ARBA" id="ARBA00022679"/>
    </source>
</evidence>
<keyword evidence="5 7" id="KW-0472">Membrane</keyword>
<dbReference type="PANTHER" id="PTHR12246">
    <property type="entry name" value="PALMITOYLTRANSFERASE ZDHHC16"/>
    <property type="match status" value="1"/>
</dbReference>
<evidence type="ECO:0000313" key="11">
    <source>
        <dbReference type="EMBL" id="CAF1939348.1"/>
    </source>
</evidence>
<evidence type="ECO:0000313" key="12">
    <source>
        <dbReference type="EMBL" id="CAF1970808.1"/>
    </source>
</evidence>
<evidence type="ECO:0000259" key="8">
    <source>
        <dbReference type="Pfam" id="PF01529"/>
    </source>
</evidence>
<name>A0A816GV67_9BILA</name>
<evidence type="ECO:0000313" key="10">
    <source>
        <dbReference type="EMBL" id="CAF1678698.1"/>
    </source>
</evidence>
<comment type="subcellular location">
    <subcellularLocation>
        <location evidence="1">Membrane</location>
        <topology evidence="1">Multi-pass membrane protein</topology>
    </subcellularLocation>
</comment>
<dbReference type="EC" id="2.3.1.225" evidence="7"/>
<dbReference type="Proteomes" id="UP000663887">
    <property type="component" value="Unassembled WGS sequence"/>
</dbReference>
<dbReference type="AlphaFoldDB" id="A0A816GV67"/>
<dbReference type="OrthoDB" id="331948at2759"/>
<dbReference type="Proteomes" id="UP000663834">
    <property type="component" value="Unassembled WGS sequence"/>
</dbReference>
<dbReference type="EMBL" id="CAJOBG010000424">
    <property type="protein sequence ID" value="CAF3812654.1"/>
    <property type="molecule type" value="Genomic_DNA"/>
</dbReference>
<dbReference type="Proteomes" id="UP000681720">
    <property type="component" value="Unassembled WGS sequence"/>
</dbReference>
<evidence type="ECO:0000313" key="9">
    <source>
        <dbReference type="EMBL" id="CAF1608643.1"/>
    </source>
</evidence>
<dbReference type="EMBL" id="CAJOBJ010002716">
    <property type="protein sequence ID" value="CAF3937151.1"/>
    <property type="molecule type" value="Genomic_DNA"/>
</dbReference>
<comment type="domain">
    <text evidence="7">The DHHC domain is required for palmitoyltransferase activity.</text>
</comment>
<comment type="caution">
    <text evidence="10">The sequence shown here is derived from an EMBL/GenBank/DDBJ whole genome shotgun (WGS) entry which is preliminary data.</text>
</comment>
<evidence type="ECO:0000256" key="7">
    <source>
        <dbReference type="RuleBase" id="RU079119"/>
    </source>
</evidence>
<gene>
    <name evidence="9" type="ORF">CJN711_LOCUS36219</name>
    <name evidence="14" type="ORF">GIL414_LOCUS8380</name>
    <name evidence="10" type="ORF">KQP761_LOCUS36022</name>
    <name evidence="13" type="ORF">OVN521_LOCUS4541</name>
    <name evidence="15" type="ORF">UXM345_LOCUS17690</name>
    <name evidence="11" type="ORF">WKI299_LOCUS1752</name>
    <name evidence="12" type="ORF">XDN619_LOCUS1868</name>
</gene>
<dbReference type="GO" id="GO:0016020">
    <property type="term" value="C:membrane"/>
    <property type="evidence" value="ECO:0007669"/>
    <property type="project" value="UniProtKB-SubCell"/>
</dbReference>
<evidence type="ECO:0000256" key="1">
    <source>
        <dbReference type="ARBA" id="ARBA00004141"/>
    </source>
</evidence>
<dbReference type="EMBL" id="CAJNRF010000098">
    <property type="protein sequence ID" value="CAF1939348.1"/>
    <property type="molecule type" value="Genomic_DNA"/>
</dbReference>
<sequence length="359" mass="41590">MAWSVQTCKILALTMGYICIAVFFTLTSYIVYVYYSTIASSALEKQAYKKFVFHFIFGNWLLINIYFNYFMAWLSSPGLAKDYQNLASQYRKCKKCPNNKPPRTHHCSWCNLCILKFDHHCPWLNNCVGFYNHRYFFQFCCFMTLGCLYAGTFGYREYQISLLGEQVFSYKDSIFHPFIILETMDISGFITYYIFLAALTIGVLLVGLVLWHGRMISRGETSLERVLNQSYAQQCTEQGFVYVNPYDFGFVGNWKRFLGFQTISEFVRRVLLPSTHKPEGDGITWDGYNVNANLGLHQQKSHQTTGSTGAQPNFPGGYPFNRHRVVIPPWEQQNNPMRISAVYQPKTPPTEAKESIKDR</sequence>
<comment type="similarity">
    <text evidence="7">Belongs to the DHHC palmitoyltransferase family.</text>
</comment>
<dbReference type="EMBL" id="CAJNOV010017527">
    <property type="protein sequence ID" value="CAF1608643.1"/>
    <property type="molecule type" value="Genomic_DNA"/>
</dbReference>
<dbReference type="Proteomes" id="UP000663842">
    <property type="component" value="Unassembled WGS sequence"/>
</dbReference>
<reference evidence="10" key="1">
    <citation type="submission" date="2021-02" db="EMBL/GenBank/DDBJ databases">
        <authorList>
            <person name="Nowell W R."/>
        </authorList>
    </citation>
    <scope>NUCLEOTIDE SEQUENCE</scope>
</reference>
<keyword evidence="2 7" id="KW-0808">Transferase</keyword>
<feature type="transmembrane region" description="Helical" evidence="7">
    <location>
        <begin position="12"/>
        <end position="35"/>
    </location>
</feature>
<feature type="transmembrane region" description="Helical" evidence="7">
    <location>
        <begin position="55"/>
        <end position="74"/>
    </location>
</feature>
<evidence type="ECO:0000313" key="14">
    <source>
        <dbReference type="EMBL" id="CAF3937151.1"/>
    </source>
</evidence>
<proteinExistence type="inferred from homology"/>
<dbReference type="EMBL" id="CAJOBF010002320">
    <property type="protein sequence ID" value="CAF4026235.1"/>
    <property type="molecule type" value="Genomic_DNA"/>
</dbReference>
<evidence type="ECO:0000313" key="13">
    <source>
        <dbReference type="EMBL" id="CAF3812654.1"/>
    </source>
</evidence>
<dbReference type="EMBL" id="CAJNRG010000089">
    <property type="protein sequence ID" value="CAF1970808.1"/>
    <property type="molecule type" value="Genomic_DNA"/>
</dbReference>
<dbReference type="Proteomes" id="UP000663855">
    <property type="component" value="Unassembled WGS sequence"/>
</dbReference>
<evidence type="ECO:0000256" key="4">
    <source>
        <dbReference type="ARBA" id="ARBA00022989"/>
    </source>
</evidence>
<evidence type="ECO:0000313" key="15">
    <source>
        <dbReference type="EMBL" id="CAF4026235.1"/>
    </source>
</evidence>
<keyword evidence="3 7" id="KW-0812">Transmembrane</keyword>
<evidence type="ECO:0000256" key="3">
    <source>
        <dbReference type="ARBA" id="ARBA00022692"/>
    </source>
</evidence>
<feature type="domain" description="Palmitoyltransferase DHHC" evidence="8">
    <location>
        <begin position="89"/>
        <end position="227"/>
    </location>
</feature>
<comment type="catalytic activity">
    <reaction evidence="7">
        <text>L-cysteinyl-[protein] + hexadecanoyl-CoA = S-hexadecanoyl-L-cysteinyl-[protein] + CoA</text>
        <dbReference type="Rhea" id="RHEA:36683"/>
        <dbReference type="Rhea" id="RHEA-COMP:10131"/>
        <dbReference type="Rhea" id="RHEA-COMP:11032"/>
        <dbReference type="ChEBI" id="CHEBI:29950"/>
        <dbReference type="ChEBI" id="CHEBI:57287"/>
        <dbReference type="ChEBI" id="CHEBI:57379"/>
        <dbReference type="ChEBI" id="CHEBI:74151"/>
        <dbReference type="EC" id="2.3.1.225"/>
    </reaction>
</comment>
<keyword evidence="4 7" id="KW-1133">Transmembrane helix</keyword>
<evidence type="ECO:0000313" key="17">
    <source>
        <dbReference type="Proteomes" id="UP000663866"/>
    </source>
</evidence>
<dbReference type="Proteomes" id="UP000663856">
    <property type="component" value="Unassembled WGS sequence"/>
</dbReference>
<dbReference type="InterPro" id="IPR001594">
    <property type="entry name" value="Palmitoyltrfase_DHHC"/>
</dbReference>
<feature type="transmembrane region" description="Helical" evidence="7">
    <location>
        <begin position="135"/>
        <end position="155"/>
    </location>
</feature>